<dbReference type="Proteomes" id="UP000031036">
    <property type="component" value="Unassembled WGS sequence"/>
</dbReference>
<evidence type="ECO:0000313" key="1">
    <source>
        <dbReference type="EMBL" id="KHN76532.1"/>
    </source>
</evidence>
<dbReference type="AlphaFoldDB" id="A0A0B2V500"/>
<gene>
    <name evidence="1" type="ORF">Tcan_08259</name>
</gene>
<keyword evidence="2" id="KW-1185">Reference proteome</keyword>
<sequence length="80" mass="9150">MSHVQHDKPYQTVFWVATETITLPKSTTYTCSWLLVTALVYQHPKMKLAANWIEEEMDFHTDPTGGQLIKALTNSSLLQN</sequence>
<reference evidence="1 2" key="1">
    <citation type="submission" date="2014-11" db="EMBL/GenBank/DDBJ databases">
        <title>Genetic blueprint of the zoonotic pathogen Toxocara canis.</title>
        <authorList>
            <person name="Zhu X.-Q."/>
            <person name="Korhonen P.K."/>
            <person name="Cai H."/>
            <person name="Young N.D."/>
            <person name="Nejsum P."/>
            <person name="von Samson-Himmelstjerna G."/>
            <person name="Boag P.R."/>
            <person name="Tan P."/>
            <person name="Li Q."/>
            <person name="Min J."/>
            <person name="Yang Y."/>
            <person name="Wang X."/>
            <person name="Fang X."/>
            <person name="Hall R.S."/>
            <person name="Hofmann A."/>
            <person name="Sternberg P.W."/>
            <person name="Jex A.R."/>
            <person name="Gasser R.B."/>
        </authorList>
    </citation>
    <scope>NUCLEOTIDE SEQUENCE [LARGE SCALE GENOMIC DNA]</scope>
    <source>
        <strain evidence="1">PN_DK_2014</strain>
    </source>
</reference>
<accession>A0A0B2V500</accession>
<evidence type="ECO:0000313" key="2">
    <source>
        <dbReference type="Proteomes" id="UP000031036"/>
    </source>
</evidence>
<protein>
    <submittedName>
        <fullName evidence="1">Uncharacterized protein</fullName>
    </submittedName>
</protein>
<name>A0A0B2V500_TOXCA</name>
<proteinExistence type="predicted"/>
<comment type="caution">
    <text evidence="1">The sequence shown here is derived from an EMBL/GenBank/DDBJ whole genome shotgun (WGS) entry which is preliminary data.</text>
</comment>
<organism evidence="1 2">
    <name type="scientific">Toxocara canis</name>
    <name type="common">Canine roundworm</name>
    <dbReference type="NCBI Taxonomy" id="6265"/>
    <lineage>
        <taxon>Eukaryota</taxon>
        <taxon>Metazoa</taxon>
        <taxon>Ecdysozoa</taxon>
        <taxon>Nematoda</taxon>
        <taxon>Chromadorea</taxon>
        <taxon>Rhabditida</taxon>
        <taxon>Spirurina</taxon>
        <taxon>Ascaridomorpha</taxon>
        <taxon>Ascaridoidea</taxon>
        <taxon>Toxocaridae</taxon>
        <taxon>Toxocara</taxon>
    </lineage>
</organism>
<dbReference type="EMBL" id="JPKZ01002488">
    <property type="protein sequence ID" value="KHN76532.1"/>
    <property type="molecule type" value="Genomic_DNA"/>
</dbReference>